<dbReference type="HOGENOM" id="CLU_029599_0_0_7"/>
<dbReference type="RefSeq" id="WP_021761114.1">
    <property type="nucleotide sequence ID" value="NC_022444.1"/>
</dbReference>
<dbReference type="Proteomes" id="UP000016587">
    <property type="component" value="Chromosome"/>
</dbReference>
<keyword evidence="2" id="KW-1185">Reference proteome</keyword>
<proteinExistence type="predicted"/>
<sequence length="533" mass="59172">MPPAPKRLDRKQLDRDLAALRQRLQRMSALAETGREDRIPAAKADFRLFCQTYLPHYLDRPSSSFHHWIFAQAPCWGQGAKLCIAAPRGYAKTTYLVRAYCLWRLARGDAAFPVLLQDSSELAEQSLAVIKVELEDNPRLAADFPELVGEGRLWRQDKIITASGVPVAALGSGKRIRGLNINGLRPSLVLADDLENDENVLSKTQRDKVESWFVKAVLELGLADGSLQVILVGTMLHADCLVARMQRRPDFESHTFSAVARMPERLDLWDEWGRLLAVDAPAAAAFYKARQGEMDAGAEVLWPEMEPLERLMAKRALDPHTFQTEKQNQPLDPDSQVFRTLHFYVEMPNAWRLIVGAVDPAQGLIKGDFTGIVILGQRDDRKALVLEADVTRRNPMATVDRVIELQRKWGCAQWAVEDVAFQAVLRDIILEKSLEAGVPVPVLAVKPLFAKEVRILSLQAPVAAGQILFNPLHGTLNQQLQEFPQAAHDDGPDALELAWSLLRHAGQIAFKSSGGGGGGGIFGRLFGGRQRGF</sequence>
<dbReference type="KEGG" id="dgg:DGI_2381"/>
<protein>
    <recommendedName>
        <fullName evidence="3">Terminase large subunit gp17-like C-terminal domain-containing protein</fullName>
    </recommendedName>
</protein>
<dbReference type="Gene3D" id="3.40.50.300">
    <property type="entry name" value="P-loop containing nucleotide triphosphate hydrolases"/>
    <property type="match status" value="1"/>
</dbReference>
<reference evidence="1 2" key="1">
    <citation type="journal article" date="2013" name="J. Bacteriol.">
        <title>Roles of HynAB and Ech, the only two hydrogenases found in the model sulfate reducer Desulfovibrio gigas.</title>
        <authorList>
            <person name="Morais-Silva F.O."/>
            <person name="Santos C.I."/>
            <person name="Rodrigues R."/>
            <person name="Pereira I.A."/>
            <person name="Rodrigues-Pousada C."/>
        </authorList>
    </citation>
    <scope>NUCLEOTIDE SEQUENCE [LARGE SCALE GENOMIC DNA]</scope>
    <source>
        <strain evidence="2">ATCC 19364 / DSM 1382 / NCIMB 9332 / VKM B-1759</strain>
    </source>
</reference>
<evidence type="ECO:0000313" key="2">
    <source>
        <dbReference type="Proteomes" id="UP000016587"/>
    </source>
</evidence>
<reference evidence="2" key="2">
    <citation type="submission" date="2013-07" db="EMBL/GenBank/DDBJ databases">
        <authorList>
            <person name="Morais-Silva F.O."/>
            <person name="Rezende A.M."/>
            <person name="Pimentel C."/>
            <person name="Resende D.M."/>
            <person name="Santos C.I."/>
            <person name="Clemente C."/>
            <person name="de Oliveira L.M."/>
            <person name="da Silva S.M."/>
            <person name="Costa D.A."/>
            <person name="Varela-Raposo A."/>
            <person name="Horacio E.C.A."/>
            <person name="Matos M."/>
            <person name="Flores O."/>
            <person name="Ruiz J.C."/>
            <person name="Rodrigues-Pousada C."/>
        </authorList>
    </citation>
    <scope>NUCLEOTIDE SEQUENCE [LARGE SCALE GENOMIC DNA]</scope>
    <source>
        <strain evidence="2">ATCC 19364 / DSM 1382 / NCIMB 9332 / VKM B-1759</strain>
    </source>
</reference>
<accession>T2GCX0</accession>
<dbReference type="NCBIfam" id="TIGR01630">
    <property type="entry name" value="psiM2_ORF9"/>
    <property type="match status" value="1"/>
</dbReference>
<dbReference type="PATRIC" id="fig|1121448.10.peg.2334"/>
<dbReference type="eggNOG" id="COG5362">
    <property type="taxonomic scope" value="Bacteria"/>
</dbReference>
<name>T2GCX0_MEGG1</name>
<evidence type="ECO:0000313" key="1">
    <source>
        <dbReference type="EMBL" id="AGW14133.1"/>
    </source>
</evidence>
<dbReference type="OrthoDB" id="378710at2"/>
<dbReference type="InterPro" id="IPR006517">
    <property type="entry name" value="Phage_terminase_lsu-like_C"/>
</dbReference>
<dbReference type="EMBL" id="CP006585">
    <property type="protein sequence ID" value="AGW14133.1"/>
    <property type="molecule type" value="Genomic_DNA"/>
</dbReference>
<dbReference type="AlphaFoldDB" id="T2GCX0"/>
<evidence type="ECO:0008006" key="3">
    <source>
        <dbReference type="Google" id="ProtNLM"/>
    </source>
</evidence>
<dbReference type="STRING" id="1121448.DGI_2381"/>
<dbReference type="InterPro" id="IPR027417">
    <property type="entry name" value="P-loop_NTPase"/>
</dbReference>
<dbReference type="Gene3D" id="3.30.420.240">
    <property type="match status" value="1"/>
</dbReference>
<gene>
    <name evidence="1" type="ORF">DGI_2381</name>
</gene>
<organism evidence="1 2">
    <name type="scientific">Megalodesulfovibrio gigas (strain ATCC 19364 / DSM 1382 / NCIMB 9332 / VKM B-1759)</name>
    <name type="common">Desulfovibrio gigas</name>
    <dbReference type="NCBI Taxonomy" id="1121448"/>
    <lineage>
        <taxon>Bacteria</taxon>
        <taxon>Pseudomonadati</taxon>
        <taxon>Thermodesulfobacteriota</taxon>
        <taxon>Desulfovibrionia</taxon>
        <taxon>Desulfovibrionales</taxon>
        <taxon>Desulfovibrionaceae</taxon>
        <taxon>Megalodesulfovibrio</taxon>
    </lineage>
</organism>